<evidence type="ECO:0000256" key="1">
    <source>
        <dbReference type="SAM" id="SignalP"/>
    </source>
</evidence>
<protein>
    <submittedName>
        <fullName evidence="2">Uncharacterized protein</fullName>
    </submittedName>
</protein>
<reference evidence="2 4" key="1">
    <citation type="submission" date="2021-02" db="EMBL/GenBank/DDBJ databases">
        <authorList>
            <person name="Pothier F. J."/>
        </authorList>
    </citation>
    <scope>NUCLEOTIDE SEQUENCE</scope>
    <source>
        <strain evidence="3 4">301</strain>
        <strain evidence="2">CFBP 1159</strain>
    </source>
</reference>
<evidence type="ECO:0000313" key="3">
    <source>
        <dbReference type="EMBL" id="CAE6839740.1"/>
    </source>
</evidence>
<dbReference type="EMBL" id="HG992341">
    <property type="protein sequence ID" value="CAE6835030.1"/>
    <property type="molecule type" value="Genomic_DNA"/>
</dbReference>
<name>A0A8D6YFI5_9XANT</name>
<organism evidence="2">
    <name type="scientific">Xanthomonas arboricola pv. corylina</name>
    <dbReference type="NCBI Taxonomy" id="487821"/>
    <lineage>
        <taxon>Bacteria</taxon>
        <taxon>Pseudomonadati</taxon>
        <taxon>Pseudomonadota</taxon>
        <taxon>Gammaproteobacteria</taxon>
        <taxon>Lysobacterales</taxon>
        <taxon>Lysobacteraceae</taxon>
        <taxon>Xanthomonas</taxon>
    </lineage>
</organism>
<accession>A0A8D6YFI5</accession>
<dbReference type="Proteomes" id="UP000835287">
    <property type="component" value="Chromosome"/>
</dbReference>
<dbReference type="AlphaFoldDB" id="A0A8D6YFI5"/>
<proteinExistence type="predicted"/>
<dbReference type="EMBL" id="HG992341">
    <property type="protein sequence ID" value="CAE6835010.1"/>
    <property type="molecule type" value="Genomic_DNA"/>
</dbReference>
<evidence type="ECO:0000313" key="2">
    <source>
        <dbReference type="EMBL" id="CAE6835030.1"/>
    </source>
</evidence>
<dbReference type="EMBL" id="HG992338">
    <property type="protein sequence ID" value="CAE6839754.1"/>
    <property type="molecule type" value="Genomic_DNA"/>
</dbReference>
<evidence type="ECO:0000313" key="4">
    <source>
        <dbReference type="Proteomes" id="UP000835287"/>
    </source>
</evidence>
<feature type="signal peptide" evidence="1">
    <location>
        <begin position="1"/>
        <end position="31"/>
    </location>
</feature>
<dbReference type="EMBL" id="HG992338">
    <property type="protein sequence ID" value="CAE6839740.1"/>
    <property type="molecule type" value="Genomic_DNA"/>
</dbReference>
<sequence length="213" mass="23312">MTQKKIQCTRLALRVFTATSVMVCGITQASAAVRAPTSTPAKAVAPSSEAYRPGQQWIVPGEWQFTIDAVRPAKVRIHDDGGGSWRPTQVLLVSYSYRNIGFDDSANYKDGGPSTLAFSKAHIDVVDANDADNGGAGNYPVHLNLVEDANGQKIGQQMVGAQWPYAFRKKPKAVKVVVSHYDSRLQLQRATFIVPVETTRQSSPHAKRHVRHS</sequence>
<keyword evidence="4" id="KW-1185">Reference proteome</keyword>
<dbReference type="Proteomes" id="UP000835243">
    <property type="component" value="Chromosome"/>
</dbReference>
<feature type="chain" id="PRO_5044690036" evidence="1">
    <location>
        <begin position="32"/>
        <end position="213"/>
    </location>
</feature>
<dbReference type="RefSeq" id="WP_223571135.1">
    <property type="nucleotide sequence ID" value="NZ_CP062164.1"/>
</dbReference>
<gene>
    <name evidence="2" type="ORF">CFBP1159_37060</name>
    <name evidence="3" type="ORF">XAC301_38290</name>
</gene>
<keyword evidence="1" id="KW-0732">Signal</keyword>